<accession>A0AAV0XA73</accession>
<dbReference type="Proteomes" id="UP001160148">
    <property type="component" value="Unassembled WGS sequence"/>
</dbReference>
<organism evidence="2 3">
    <name type="scientific">Macrosiphum euphorbiae</name>
    <name type="common">potato aphid</name>
    <dbReference type="NCBI Taxonomy" id="13131"/>
    <lineage>
        <taxon>Eukaryota</taxon>
        <taxon>Metazoa</taxon>
        <taxon>Ecdysozoa</taxon>
        <taxon>Arthropoda</taxon>
        <taxon>Hexapoda</taxon>
        <taxon>Insecta</taxon>
        <taxon>Pterygota</taxon>
        <taxon>Neoptera</taxon>
        <taxon>Paraneoptera</taxon>
        <taxon>Hemiptera</taxon>
        <taxon>Sternorrhyncha</taxon>
        <taxon>Aphidomorpha</taxon>
        <taxon>Aphidoidea</taxon>
        <taxon>Aphididae</taxon>
        <taxon>Macrosiphini</taxon>
        <taxon>Macrosiphum</taxon>
    </lineage>
</organism>
<comment type="caution">
    <text evidence="2">The sequence shown here is derived from an EMBL/GenBank/DDBJ whole genome shotgun (WGS) entry which is preliminary data.</text>
</comment>
<evidence type="ECO:0000256" key="1">
    <source>
        <dbReference type="SAM" id="Phobius"/>
    </source>
</evidence>
<evidence type="ECO:0000313" key="3">
    <source>
        <dbReference type="Proteomes" id="UP001160148"/>
    </source>
</evidence>
<sequence>MNAKSLDSSLFVSCASPTTTYDHDASPIWTTPKDDNIATDSHSPYYSPVCESLDIESVNADDSKSDVSDFEEKDDYKFKIVEHSLPDEIVEHSSLEDTLMCKIIQFLTHVMYIEKVVLLIFLLLLL</sequence>
<reference evidence="2 3" key="1">
    <citation type="submission" date="2023-01" db="EMBL/GenBank/DDBJ databases">
        <authorList>
            <person name="Whitehead M."/>
        </authorList>
    </citation>
    <scope>NUCLEOTIDE SEQUENCE [LARGE SCALE GENOMIC DNA]</scope>
</reference>
<gene>
    <name evidence="2" type="ORF">MEUPH1_LOCUS19352</name>
</gene>
<evidence type="ECO:0000313" key="2">
    <source>
        <dbReference type="EMBL" id="CAI6364542.1"/>
    </source>
</evidence>
<name>A0AAV0XA73_9HEMI</name>
<keyword evidence="1" id="KW-1133">Transmembrane helix</keyword>
<protein>
    <submittedName>
        <fullName evidence="2">Uncharacterized protein</fullName>
    </submittedName>
</protein>
<dbReference type="AlphaFoldDB" id="A0AAV0XA73"/>
<feature type="transmembrane region" description="Helical" evidence="1">
    <location>
        <begin position="103"/>
        <end position="125"/>
    </location>
</feature>
<keyword evidence="1" id="KW-0472">Membrane</keyword>
<proteinExistence type="predicted"/>
<keyword evidence="3" id="KW-1185">Reference proteome</keyword>
<keyword evidence="1" id="KW-0812">Transmembrane</keyword>
<dbReference type="EMBL" id="CARXXK010000004">
    <property type="protein sequence ID" value="CAI6364542.1"/>
    <property type="molecule type" value="Genomic_DNA"/>
</dbReference>